<dbReference type="OrthoDB" id="9811381at2"/>
<dbReference type="RefSeq" id="WP_145031463.1">
    <property type="nucleotide sequence ID" value="NZ_CP036271.1"/>
</dbReference>
<dbReference type="GO" id="GO:0031564">
    <property type="term" value="P:transcription antitermination"/>
    <property type="evidence" value="ECO:0007669"/>
    <property type="project" value="UniProtKB-KW"/>
</dbReference>
<dbReference type="GO" id="GO:0005829">
    <property type="term" value="C:cytosol"/>
    <property type="evidence" value="ECO:0007669"/>
    <property type="project" value="TreeGrafter"/>
</dbReference>
<dbReference type="GO" id="GO:0006353">
    <property type="term" value="P:DNA-templated transcription termination"/>
    <property type="evidence" value="ECO:0007669"/>
    <property type="project" value="UniProtKB-UniRule"/>
</dbReference>
<keyword evidence="4 6" id="KW-0805">Transcription regulation</keyword>
<evidence type="ECO:0000256" key="7">
    <source>
        <dbReference type="SAM" id="MobiDB-lite"/>
    </source>
</evidence>
<feature type="domain" description="NusB/RsmB/TIM44" evidence="8">
    <location>
        <begin position="6"/>
        <end position="128"/>
    </location>
</feature>
<evidence type="ECO:0000256" key="6">
    <source>
        <dbReference type="HAMAP-Rule" id="MF_00073"/>
    </source>
</evidence>
<evidence type="ECO:0000259" key="8">
    <source>
        <dbReference type="Pfam" id="PF01029"/>
    </source>
</evidence>
<dbReference type="Pfam" id="PF01029">
    <property type="entry name" value="NusB"/>
    <property type="match status" value="1"/>
</dbReference>
<keyword evidence="3 6" id="KW-0694">RNA-binding</keyword>
<evidence type="ECO:0000256" key="4">
    <source>
        <dbReference type="ARBA" id="ARBA00023015"/>
    </source>
</evidence>
<evidence type="ECO:0000313" key="10">
    <source>
        <dbReference type="Proteomes" id="UP000315700"/>
    </source>
</evidence>
<comment type="similarity">
    <text evidence="1 6">Belongs to the NusB family.</text>
</comment>
<name>A0A517SHF7_9PLAN</name>
<evidence type="ECO:0000256" key="2">
    <source>
        <dbReference type="ARBA" id="ARBA00022814"/>
    </source>
</evidence>
<feature type="compositionally biased region" description="Basic and acidic residues" evidence="7">
    <location>
        <begin position="151"/>
        <end position="160"/>
    </location>
</feature>
<evidence type="ECO:0000256" key="3">
    <source>
        <dbReference type="ARBA" id="ARBA00022884"/>
    </source>
</evidence>
<protein>
    <recommendedName>
        <fullName evidence="6">Transcription antitermination protein NusB</fullName>
    </recommendedName>
    <alternativeName>
        <fullName evidence="6">Antitermination factor NusB</fullName>
    </alternativeName>
</protein>
<dbReference type="SUPFAM" id="SSF48013">
    <property type="entry name" value="NusB-like"/>
    <property type="match status" value="1"/>
</dbReference>
<dbReference type="HAMAP" id="MF_00073">
    <property type="entry name" value="NusB"/>
    <property type="match status" value="1"/>
</dbReference>
<reference evidence="9 10" key="1">
    <citation type="submission" date="2019-02" db="EMBL/GenBank/DDBJ databases">
        <title>Deep-cultivation of Planctomycetes and their phenomic and genomic characterization uncovers novel biology.</title>
        <authorList>
            <person name="Wiegand S."/>
            <person name="Jogler M."/>
            <person name="Boedeker C."/>
            <person name="Pinto D."/>
            <person name="Vollmers J."/>
            <person name="Rivas-Marin E."/>
            <person name="Kohn T."/>
            <person name="Peeters S.H."/>
            <person name="Heuer A."/>
            <person name="Rast P."/>
            <person name="Oberbeckmann S."/>
            <person name="Bunk B."/>
            <person name="Jeske O."/>
            <person name="Meyerdierks A."/>
            <person name="Storesund J.E."/>
            <person name="Kallscheuer N."/>
            <person name="Luecker S."/>
            <person name="Lage O.M."/>
            <person name="Pohl T."/>
            <person name="Merkel B.J."/>
            <person name="Hornburger P."/>
            <person name="Mueller R.-W."/>
            <person name="Bruemmer F."/>
            <person name="Labrenz M."/>
            <person name="Spormann A.M."/>
            <person name="Op den Camp H."/>
            <person name="Overmann J."/>
            <person name="Amann R."/>
            <person name="Jetten M.S.M."/>
            <person name="Mascher T."/>
            <person name="Medema M.H."/>
            <person name="Devos D.P."/>
            <person name="Kaster A.-K."/>
            <person name="Ovreas L."/>
            <person name="Rohde M."/>
            <person name="Galperin M.Y."/>
            <person name="Jogler C."/>
        </authorList>
    </citation>
    <scope>NUCLEOTIDE SEQUENCE [LARGE SCALE GENOMIC DNA]</scope>
    <source>
        <strain evidence="9 10">Pan44</strain>
    </source>
</reference>
<comment type="function">
    <text evidence="6">Involved in transcription antitermination. Required for transcription of ribosomal RNA (rRNA) genes. Binds specifically to the boxA antiterminator sequence of the ribosomal RNA (rrn) operons.</text>
</comment>
<dbReference type="InParanoid" id="A0A517SHF7"/>
<keyword evidence="2 6" id="KW-0889">Transcription antitermination</keyword>
<organism evidence="9 10">
    <name type="scientific">Caulifigura coniformis</name>
    <dbReference type="NCBI Taxonomy" id="2527983"/>
    <lineage>
        <taxon>Bacteria</taxon>
        <taxon>Pseudomonadati</taxon>
        <taxon>Planctomycetota</taxon>
        <taxon>Planctomycetia</taxon>
        <taxon>Planctomycetales</taxon>
        <taxon>Planctomycetaceae</taxon>
        <taxon>Caulifigura</taxon>
    </lineage>
</organism>
<keyword evidence="10" id="KW-1185">Reference proteome</keyword>
<evidence type="ECO:0000256" key="1">
    <source>
        <dbReference type="ARBA" id="ARBA00005952"/>
    </source>
</evidence>
<dbReference type="Proteomes" id="UP000315700">
    <property type="component" value="Chromosome"/>
</dbReference>
<dbReference type="PANTHER" id="PTHR11078">
    <property type="entry name" value="N UTILIZATION SUBSTANCE PROTEIN B-RELATED"/>
    <property type="match status" value="1"/>
</dbReference>
<dbReference type="NCBIfam" id="TIGR01951">
    <property type="entry name" value="nusB"/>
    <property type="match status" value="1"/>
</dbReference>
<keyword evidence="5 6" id="KW-0804">Transcription</keyword>
<dbReference type="KEGG" id="ccos:Pan44_36050"/>
<accession>A0A517SHF7</accession>
<dbReference type="Gene3D" id="1.10.940.10">
    <property type="entry name" value="NusB-like"/>
    <property type="match status" value="1"/>
</dbReference>
<proteinExistence type="inferred from homology"/>
<gene>
    <name evidence="6" type="primary">nusB</name>
    <name evidence="9" type="ORF">Pan44_36050</name>
</gene>
<dbReference type="EMBL" id="CP036271">
    <property type="protein sequence ID" value="QDT55561.1"/>
    <property type="molecule type" value="Genomic_DNA"/>
</dbReference>
<feature type="region of interest" description="Disordered" evidence="7">
    <location>
        <begin position="131"/>
        <end position="160"/>
    </location>
</feature>
<evidence type="ECO:0000313" key="9">
    <source>
        <dbReference type="EMBL" id="QDT55561.1"/>
    </source>
</evidence>
<dbReference type="GO" id="GO:0003723">
    <property type="term" value="F:RNA binding"/>
    <property type="evidence" value="ECO:0007669"/>
    <property type="project" value="UniProtKB-UniRule"/>
</dbReference>
<dbReference type="FunCoup" id="A0A517SHF7">
    <property type="interactions" value="313"/>
</dbReference>
<dbReference type="InterPro" id="IPR006027">
    <property type="entry name" value="NusB_RsmB_TIM44"/>
</dbReference>
<dbReference type="InterPro" id="IPR035926">
    <property type="entry name" value="NusB-like_sf"/>
</dbReference>
<evidence type="ECO:0000256" key="5">
    <source>
        <dbReference type="ARBA" id="ARBA00023163"/>
    </source>
</evidence>
<sequence length="160" mass="17756">MSRRSKAREVVLQMLFQVDLNPDVSSSTIRSQMHERLEEADLVEFAWGLFAGVLKFQSMLDEKIQTIAPHWKLSRMAATDRNVLRLGAFELIQTDCPLKVVINEALDLARKFGTDQSAQFVNGVLDKLVPSEKRPPSAAELPAIPANAVDSADHDTSKAP</sequence>
<dbReference type="PANTHER" id="PTHR11078:SF3">
    <property type="entry name" value="ANTITERMINATION NUSB DOMAIN-CONTAINING PROTEIN"/>
    <property type="match status" value="1"/>
</dbReference>
<dbReference type="AlphaFoldDB" id="A0A517SHF7"/>
<dbReference type="InterPro" id="IPR011605">
    <property type="entry name" value="NusB_fam"/>
</dbReference>